<feature type="region of interest" description="Disordered" evidence="8">
    <location>
        <begin position="598"/>
        <end position="802"/>
    </location>
</feature>
<dbReference type="RefSeq" id="XP_007878935.1">
    <property type="nucleotide sequence ID" value="XM_007880744.1"/>
</dbReference>
<dbReference type="InterPro" id="IPR000014">
    <property type="entry name" value="PAS"/>
</dbReference>
<organism evidence="11 12">
    <name type="scientific">Pseudozyma flocculosa PF-1</name>
    <dbReference type="NCBI Taxonomy" id="1277687"/>
    <lineage>
        <taxon>Eukaryota</taxon>
        <taxon>Fungi</taxon>
        <taxon>Dikarya</taxon>
        <taxon>Basidiomycota</taxon>
        <taxon>Ustilaginomycotina</taxon>
        <taxon>Ustilaginomycetes</taxon>
        <taxon>Ustilaginales</taxon>
        <taxon>Ustilaginaceae</taxon>
        <taxon>Pseudozyma</taxon>
    </lineage>
</organism>
<keyword evidence="1" id="KW-0479">Metal-binding</keyword>
<feature type="compositionally biased region" description="Low complexity" evidence="8">
    <location>
        <begin position="397"/>
        <end position="410"/>
    </location>
</feature>
<dbReference type="PANTHER" id="PTHR47659:SF4">
    <property type="entry name" value="ZN(II)2CYS6 TRANSCRIPTION FACTOR (EUROFUNG)"/>
    <property type="match status" value="1"/>
</dbReference>
<dbReference type="InterPro" id="IPR035965">
    <property type="entry name" value="PAS-like_dom_sf"/>
</dbReference>
<dbReference type="Gene3D" id="4.10.240.10">
    <property type="entry name" value="Zn(2)-C6 fungal-type DNA-binding domain"/>
    <property type="match status" value="1"/>
</dbReference>
<dbReference type="HOGENOM" id="CLU_358302_0_0_1"/>
<dbReference type="PANTHER" id="PTHR47659">
    <property type="entry name" value="ZN(II)2CYS6 TRANSCRIPTION FACTOR (EUROFUNG)-RELATED"/>
    <property type="match status" value="1"/>
</dbReference>
<dbReference type="Proteomes" id="UP000053664">
    <property type="component" value="Unassembled WGS sequence"/>
</dbReference>
<feature type="compositionally biased region" description="Low complexity" evidence="8">
    <location>
        <begin position="366"/>
        <end position="381"/>
    </location>
</feature>
<evidence type="ECO:0000313" key="12">
    <source>
        <dbReference type="Proteomes" id="UP000053664"/>
    </source>
</evidence>
<feature type="domain" description="Zn(2)-C6 fungal-type" evidence="9">
    <location>
        <begin position="258"/>
        <end position="287"/>
    </location>
</feature>
<feature type="compositionally biased region" description="Low complexity" evidence="8">
    <location>
        <begin position="643"/>
        <end position="656"/>
    </location>
</feature>
<dbReference type="GeneID" id="19317339"/>
<dbReference type="SUPFAM" id="SSF57701">
    <property type="entry name" value="Zn2/Cys6 DNA-binding domain"/>
    <property type="match status" value="1"/>
</dbReference>
<dbReference type="SMART" id="SM00066">
    <property type="entry name" value="GAL4"/>
    <property type="match status" value="1"/>
</dbReference>
<evidence type="ECO:0000256" key="6">
    <source>
        <dbReference type="ARBA" id="ARBA00023242"/>
    </source>
</evidence>
<evidence type="ECO:0000256" key="3">
    <source>
        <dbReference type="ARBA" id="ARBA00023015"/>
    </source>
</evidence>
<dbReference type="GO" id="GO:0000981">
    <property type="term" value="F:DNA-binding transcription factor activity, RNA polymerase II-specific"/>
    <property type="evidence" value="ECO:0007669"/>
    <property type="project" value="InterPro"/>
</dbReference>
<dbReference type="PROSITE" id="PS50048">
    <property type="entry name" value="ZN2_CY6_FUNGAL_2"/>
    <property type="match status" value="1"/>
</dbReference>
<dbReference type="EMBL" id="KE361631">
    <property type="protein sequence ID" value="EPQ29474.1"/>
    <property type="molecule type" value="Genomic_DNA"/>
</dbReference>
<dbReference type="CDD" id="cd00130">
    <property type="entry name" value="PAS"/>
    <property type="match status" value="1"/>
</dbReference>
<feature type="region of interest" description="Disordered" evidence="8">
    <location>
        <begin position="293"/>
        <end position="410"/>
    </location>
</feature>
<evidence type="ECO:0000256" key="4">
    <source>
        <dbReference type="ARBA" id="ARBA00023125"/>
    </source>
</evidence>
<keyword evidence="4" id="KW-0238">DNA-binding</keyword>
<evidence type="ECO:0000256" key="2">
    <source>
        <dbReference type="ARBA" id="ARBA00022833"/>
    </source>
</evidence>
<feature type="region of interest" description="Disordered" evidence="8">
    <location>
        <begin position="1"/>
        <end position="163"/>
    </location>
</feature>
<feature type="compositionally biased region" description="Basic and acidic residues" evidence="8">
    <location>
        <begin position="725"/>
        <end position="738"/>
    </location>
</feature>
<accession>A0A061HAH8</accession>
<feature type="compositionally biased region" description="Basic and acidic residues" evidence="8">
    <location>
        <begin position="1"/>
        <end position="10"/>
    </location>
</feature>
<proteinExistence type="predicted"/>
<dbReference type="AlphaFoldDB" id="A0A061HAH8"/>
<evidence type="ECO:0000256" key="7">
    <source>
        <dbReference type="ARBA" id="ARBA00040903"/>
    </source>
</evidence>
<dbReference type="PROSITE" id="PS00463">
    <property type="entry name" value="ZN2_CY6_FUNGAL_1"/>
    <property type="match status" value="1"/>
</dbReference>
<evidence type="ECO:0000256" key="5">
    <source>
        <dbReference type="ARBA" id="ARBA00023163"/>
    </source>
</evidence>
<feature type="compositionally biased region" description="Low complexity" evidence="8">
    <location>
        <begin position="42"/>
        <end position="53"/>
    </location>
</feature>
<keyword evidence="5" id="KW-0804">Transcription</keyword>
<dbReference type="eggNOG" id="ENOG502S5NV">
    <property type="taxonomic scope" value="Eukaryota"/>
</dbReference>
<feature type="compositionally biased region" description="Low complexity" evidence="8">
    <location>
        <begin position="96"/>
        <end position="108"/>
    </location>
</feature>
<dbReference type="OrthoDB" id="411251at2759"/>
<reference evidence="11 12" key="1">
    <citation type="journal article" date="2013" name="Plant Cell">
        <title>The transition from a phytopathogenic smut ancestor to an anamorphic biocontrol agent deciphered by comparative whole-genome analysis.</title>
        <authorList>
            <person name="Lefebvre F."/>
            <person name="Joly D.L."/>
            <person name="Labbe C."/>
            <person name="Teichmann B."/>
            <person name="Linning R."/>
            <person name="Belzile F."/>
            <person name="Bakkeren G."/>
            <person name="Belanger R.R."/>
        </authorList>
    </citation>
    <scope>NUCLEOTIDE SEQUENCE [LARGE SCALE GENOMIC DNA]</scope>
    <source>
        <strain evidence="11 12">PF-1</strain>
    </source>
</reference>
<evidence type="ECO:0000313" key="11">
    <source>
        <dbReference type="EMBL" id="EPQ29474.1"/>
    </source>
</evidence>
<feature type="compositionally biased region" description="Low complexity" evidence="8">
    <location>
        <begin position="678"/>
        <end position="694"/>
    </location>
</feature>
<keyword evidence="2" id="KW-0862">Zinc</keyword>
<dbReference type="InterPro" id="IPR001138">
    <property type="entry name" value="Zn2Cys6_DnaBD"/>
</dbReference>
<feature type="compositionally biased region" description="Polar residues" evidence="8">
    <location>
        <begin position="327"/>
        <end position="336"/>
    </location>
</feature>
<feature type="compositionally biased region" description="Low complexity" evidence="8">
    <location>
        <begin position="746"/>
        <end position="764"/>
    </location>
</feature>
<evidence type="ECO:0000256" key="1">
    <source>
        <dbReference type="ARBA" id="ARBA00022723"/>
    </source>
</evidence>
<evidence type="ECO:0000256" key="8">
    <source>
        <dbReference type="SAM" id="MobiDB-lite"/>
    </source>
</evidence>
<dbReference type="InterPro" id="IPR050335">
    <property type="entry name" value="ERT1_acuK_gluconeogen_tf"/>
</dbReference>
<dbReference type="SUPFAM" id="SSF55785">
    <property type="entry name" value="PYP-like sensor domain (PAS domain)"/>
    <property type="match status" value="1"/>
</dbReference>
<dbReference type="GO" id="GO:0008270">
    <property type="term" value="F:zinc ion binding"/>
    <property type="evidence" value="ECO:0007669"/>
    <property type="project" value="InterPro"/>
</dbReference>
<feature type="domain" description="PAS" evidence="10">
    <location>
        <begin position="448"/>
        <end position="482"/>
    </location>
</feature>
<dbReference type="CDD" id="cd00067">
    <property type="entry name" value="GAL4"/>
    <property type="match status" value="1"/>
</dbReference>
<feature type="compositionally biased region" description="Polar residues" evidence="8">
    <location>
        <begin position="770"/>
        <end position="802"/>
    </location>
</feature>
<keyword evidence="6" id="KW-0539">Nucleus</keyword>
<evidence type="ECO:0000259" key="10">
    <source>
        <dbReference type="PROSITE" id="PS50112"/>
    </source>
</evidence>
<feature type="region of interest" description="Disordered" evidence="8">
    <location>
        <begin position="169"/>
        <end position="188"/>
    </location>
</feature>
<dbReference type="SMART" id="SM00091">
    <property type="entry name" value="PAS"/>
    <property type="match status" value="1"/>
</dbReference>
<dbReference type="InterPro" id="IPR036864">
    <property type="entry name" value="Zn2-C6_fun-type_DNA-bd_sf"/>
</dbReference>
<dbReference type="PROSITE" id="PS50112">
    <property type="entry name" value="PAS"/>
    <property type="match status" value="1"/>
</dbReference>
<sequence length="802" mass="84634">MSDRSNDGRTQHAPNGEQSRRTPLPPLGSDRLPPLAGPGPLSTSSSSSSSSSSANNKPVLSLPPPPPFRMHSYHHPLPASSSYSTSFDSFDRDRGQPPTQQQPVTPQPAQSGSPHRWSRSTADPARPDNGQGELPRFLVQRSGSSSNNSFQLPPLSASLGSLPGWRSVSNGDAMRRSPVSPGGHGPHIDAFRENAAMMLGARVDDRMLPPYSPPLGVPTASPLDSAMAASSSASSIGRDAMAAAGATRKMAKAHVPSACLNCKRAHLACDVGRPCRRCINLGKSDTCIDVQHKKRGRPRLKDRQESQTSVTRPSTMVDGAAGVGSDRASTSPSSSMGLMRYSPASEPSYFQSPPRQAGILSPPILSSSMSSSSSSSMMTSTAVHRVSGPTHGAHPQTRTPSASVSASSYPYSRPDHARTFSDGHAASAQPASAVVTIICSTNLQCARVSEDCQVLLGYQPSEVLERSLFELVHPTESTRLEELWTSLIDPVGVLPQAVPASAEVVMSTPPARLMAPAAGTIFVQENMRLRQRNGMYDFYSIRLHLGGGFGVDLYRRETLDRAYIVASLLKLGNDATHPDTAVLRNPYGGASAAFGGPESAFWTPTSRESASSRPGAAKGFDGQQAPNGGGLPAYAPKADPQYRRQQQQQQQQQQQRSPTLHGFQCEPARPSGASAGFAIASETSTTAREAAIARGPPSPIRAEAPASLPRAQKTRQSPPAASRTAAEEHDGPARRDEAVPSYSKLASRTNARPAAAVAGATSPAGKRRSSISMSATSPHASFRSTVLASSRRTSSSRDGITC</sequence>
<dbReference type="Gene3D" id="3.30.450.20">
    <property type="entry name" value="PAS domain"/>
    <property type="match status" value="1"/>
</dbReference>
<evidence type="ECO:0000259" key="9">
    <source>
        <dbReference type="PROSITE" id="PS50048"/>
    </source>
</evidence>
<dbReference type="GO" id="GO:0003677">
    <property type="term" value="F:DNA binding"/>
    <property type="evidence" value="ECO:0007669"/>
    <property type="project" value="UniProtKB-KW"/>
</dbReference>
<name>A0A061HAH8_9BASI</name>
<feature type="compositionally biased region" description="Polar residues" evidence="8">
    <location>
        <begin position="141"/>
        <end position="151"/>
    </location>
</feature>
<gene>
    <name evidence="11" type="ORF">PFL1_03229</name>
</gene>
<dbReference type="KEGG" id="pfp:PFL1_03229"/>
<keyword evidence="3" id="KW-0805">Transcription regulation</keyword>
<protein>
    <recommendedName>
        <fullName evidence="7">Transcription activator of gluconeogenesis ERT1</fullName>
    </recommendedName>
</protein>
<feature type="compositionally biased region" description="Low complexity" evidence="8">
    <location>
        <begin position="152"/>
        <end position="163"/>
    </location>
</feature>
<feature type="compositionally biased region" description="Polar residues" evidence="8">
    <location>
        <begin position="602"/>
        <end position="612"/>
    </location>
</feature>